<evidence type="ECO:0000256" key="9">
    <source>
        <dbReference type="SAM" id="Phobius"/>
    </source>
</evidence>
<dbReference type="OMA" id="YATVQYC"/>
<dbReference type="AlphaFoldDB" id="A0A8I6RXZ5"/>
<keyword evidence="4" id="KW-1015">Disulfide bond</keyword>
<evidence type="ECO:0000256" key="3">
    <source>
        <dbReference type="ARBA" id="ARBA00023034"/>
    </source>
</evidence>
<evidence type="ECO:0000256" key="7">
    <source>
        <dbReference type="PIRSR" id="PIRSR624869-2"/>
    </source>
</evidence>
<feature type="domain" description="FAM20 C-terminal" evidence="10">
    <location>
        <begin position="235"/>
        <end position="442"/>
    </location>
</feature>
<comment type="similarity">
    <text evidence="2">Belongs to the FAM20 family.</text>
</comment>
<feature type="binding site" evidence="7">
    <location>
        <position position="170"/>
    </location>
    <ligand>
        <name>ATP</name>
        <dbReference type="ChEBI" id="CHEBI:30616"/>
    </ligand>
</feature>
<dbReference type="Pfam" id="PF06702">
    <property type="entry name" value="Fam20C"/>
    <property type="match status" value="1"/>
</dbReference>
<evidence type="ECO:0000313" key="11">
    <source>
        <dbReference type="EnsemblMetazoa" id="XP_014252220.1"/>
    </source>
</evidence>
<comment type="subcellular location">
    <subcellularLocation>
        <location evidence="1">Golgi apparatus</location>
    </subcellularLocation>
</comment>
<keyword evidence="9" id="KW-0812">Transmembrane</keyword>
<keyword evidence="3" id="KW-0333">Golgi apparatus</keyword>
<protein>
    <recommendedName>
        <fullName evidence="10">FAM20 C-terminal domain-containing protein</fullName>
    </recommendedName>
</protein>
<dbReference type="EnsemblMetazoa" id="XM_014396734.2">
    <property type="protein sequence ID" value="XP_014252220.1"/>
    <property type="gene ID" value="LOC106668202"/>
</dbReference>
<keyword evidence="7" id="KW-0547">Nucleotide-binding</keyword>
<sequence>MIEKIAKRYKCILAGLGVVVIFNLHLLYSLAYDGKKIPQNEEVHKKLQAVGNGQYENSALYMQNTSFQAMKNIEATLSRVSLFFTQKYSTTYHNFSTLLINRSLPPRVNLWQAAANWVTPTQIAPKSSTLLPHVLRALETGKILSANITSKGSQLKLLLMYEKGQKVLFKPKWYERDKVILGKPYAGKDRHNGEIAAFHLARLLGLNRAPIVSGRIVNLKEDILPVATYDLSRTFYKNGSNTCFYGVCLYCKPTDGVCADGALLEGSVTLWLPEHWKLVRLRHPWQRSYTSSFATWELYTDYCSVIRKSKMYKDEDKILDLIEISVFDFLIGNGDRHHYEMFEAKGSKALLIDNGKSFGNPHVDFIDTLAPLYQCCRIREEFVSVLASLRDGQLSNWLEVLLSSSPLSPVLTKEHFEALDRRVNIVLAAILYCINEKGEEEVLVTGL</sequence>
<evidence type="ECO:0000259" key="10">
    <source>
        <dbReference type="Pfam" id="PF06702"/>
    </source>
</evidence>
<evidence type="ECO:0000313" key="12">
    <source>
        <dbReference type="Proteomes" id="UP000494040"/>
    </source>
</evidence>
<keyword evidence="9" id="KW-0472">Membrane</keyword>
<dbReference type="GO" id="GO:0046872">
    <property type="term" value="F:metal ion binding"/>
    <property type="evidence" value="ECO:0007669"/>
    <property type="project" value="UniProtKB-KW"/>
</dbReference>
<dbReference type="KEGG" id="clec:106668202"/>
<feature type="binding site" evidence="8">
    <location>
        <position position="353"/>
    </location>
    <ligand>
        <name>Mn(2+)</name>
        <dbReference type="ChEBI" id="CHEBI:29035"/>
    </ligand>
</feature>
<dbReference type="GO" id="GO:0005524">
    <property type="term" value="F:ATP binding"/>
    <property type="evidence" value="ECO:0007669"/>
    <property type="project" value="UniProtKB-KW"/>
</dbReference>
<reference evidence="11" key="1">
    <citation type="submission" date="2022-01" db="UniProtKB">
        <authorList>
            <consortium name="EnsemblMetazoa"/>
        </authorList>
    </citation>
    <scope>IDENTIFICATION</scope>
</reference>
<feature type="binding site" evidence="7">
    <location>
        <begin position="269"/>
        <end position="272"/>
    </location>
    <ligand>
        <name>ATP</name>
        <dbReference type="ChEBI" id="CHEBI:30616"/>
    </ligand>
</feature>
<keyword evidence="8" id="KW-0479">Metal-binding</keyword>
<keyword evidence="8" id="KW-0464">Manganese</keyword>
<dbReference type="PANTHER" id="PTHR12450">
    <property type="entry name" value="DENTIN MATRIX PROTEIN 4 PROTEIN FAM20"/>
    <property type="match status" value="1"/>
</dbReference>
<evidence type="ECO:0000256" key="1">
    <source>
        <dbReference type="ARBA" id="ARBA00004555"/>
    </source>
</evidence>
<keyword evidence="9" id="KW-1133">Transmembrane helix</keyword>
<accession>A0A8I6RXZ5</accession>
<name>A0A8I6RXZ5_CIMLE</name>
<feature type="transmembrane region" description="Helical" evidence="9">
    <location>
        <begin position="12"/>
        <end position="31"/>
    </location>
</feature>
<dbReference type="InterPro" id="IPR024869">
    <property type="entry name" value="FAM20"/>
</dbReference>
<proteinExistence type="inferred from homology"/>
<dbReference type="Proteomes" id="UP000494040">
    <property type="component" value="Unassembled WGS sequence"/>
</dbReference>
<feature type="binding site" evidence="7">
    <location>
        <position position="154"/>
    </location>
    <ligand>
        <name>ATP</name>
        <dbReference type="ChEBI" id="CHEBI:30616"/>
    </ligand>
</feature>
<feature type="binding site" evidence="7">
    <location>
        <position position="353"/>
    </location>
    <ligand>
        <name>ATP</name>
        <dbReference type="ChEBI" id="CHEBI:30616"/>
    </ligand>
</feature>
<gene>
    <name evidence="11" type="primary">106668202</name>
</gene>
<keyword evidence="5" id="KW-0325">Glycoprotein</keyword>
<dbReference type="OrthoDB" id="8583677at2759"/>
<dbReference type="GO" id="GO:0005794">
    <property type="term" value="C:Golgi apparatus"/>
    <property type="evidence" value="ECO:0007669"/>
    <property type="project" value="UniProtKB-SubCell"/>
</dbReference>
<dbReference type="GO" id="GO:0016773">
    <property type="term" value="F:phosphotransferase activity, alcohol group as acceptor"/>
    <property type="evidence" value="ECO:0007669"/>
    <property type="project" value="TreeGrafter"/>
</dbReference>
<evidence type="ECO:0000256" key="4">
    <source>
        <dbReference type="ARBA" id="ARBA00023157"/>
    </source>
</evidence>
<evidence type="ECO:0000256" key="6">
    <source>
        <dbReference type="PIRSR" id="PIRSR624869-1"/>
    </source>
</evidence>
<feature type="binding site" evidence="8">
    <location>
        <position position="189"/>
    </location>
    <ligand>
        <name>Mn(2+)</name>
        <dbReference type="ChEBI" id="CHEBI:29035"/>
    </ligand>
</feature>
<evidence type="ECO:0000256" key="2">
    <source>
        <dbReference type="ARBA" id="ARBA00006557"/>
    </source>
</evidence>
<dbReference type="Gene3D" id="1.10.1070.20">
    <property type="match status" value="1"/>
</dbReference>
<organism evidence="11 12">
    <name type="scientific">Cimex lectularius</name>
    <name type="common">Bed bug</name>
    <name type="synonym">Acanthia lectularia</name>
    <dbReference type="NCBI Taxonomy" id="79782"/>
    <lineage>
        <taxon>Eukaryota</taxon>
        <taxon>Metazoa</taxon>
        <taxon>Ecdysozoa</taxon>
        <taxon>Arthropoda</taxon>
        <taxon>Hexapoda</taxon>
        <taxon>Insecta</taxon>
        <taxon>Pterygota</taxon>
        <taxon>Neoptera</taxon>
        <taxon>Paraneoptera</taxon>
        <taxon>Hemiptera</taxon>
        <taxon>Heteroptera</taxon>
        <taxon>Panheteroptera</taxon>
        <taxon>Cimicomorpha</taxon>
        <taxon>Cimicidae</taxon>
        <taxon>Cimex</taxon>
    </lineage>
</organism>
<evidence type="ECO:0000256" key="8">
    <source>
        <dbReference type="PIRSR" id="PIRSR624869-3"/>
    </source>
</evidence>
<feature type="active site" evidence="6">
    <location>
        <position position="335"/>
    </location>
</feature>
<keyword evidence="7" id="KW-0067">ATP-binding</keyword>
<feature type="binding site" evidence="7">
    <location>
        <position position="340"/>
    </location>
    <ligand>
        <name>ATP</name>
        <dbReference type="ChEBI" id="CHEBI:30616"/>
    </ligand>
</feature>
<comment type="cofactor">
    <cofactor evidence="8">
        <name>Mn(2+)</name>
        <dbReference type="ChEBI" id="CHEBI:29035"/>
    </cofactor>
</comment>
<dbReference type="InterPro" id="IPR009581">
    <property type="entry name" value="FAM20_C"/>
</dbReference>
<dbReference type="PANTHER" id="PTHR12450:SF14">
    <property type="entry name" value="GLYCOSAMINOGLYCAN XYLOSYLKINASE"/>
    <property type="match status" value="1"/>
</dbReference>
<keyword evidence="12" id="KW-1185">Reference proteome</keyword>
<evidence type="ECO:0000256" key="5">
    <source>
        <dbReference type="ARBA" id="ARBA00023180"/>
    </source>
</evidence>